<organism evidence="2 3">
    <name type="scientific">Nannocystis pusilla</name>
    <dbReference type="NCBI Taxonomy" id="889268"/>
    <lineage>
        <taxon>Bacteria</taxon>
        <taxon>Pseudomonadati</taxon>
        <taxon>Myxococcota</taxon>
        <taxon>Polyangia</taxon>
        <taxon>Nannocystales</taxon>
        <taxon>Nannocystaceae</taxon>
        <taxon>Nannocystis</taxon>
    </lineage>
</organism>
<dbReference type="SUPFAM" id="SSF51735">
    <property type="entry name" value="NAD(P)-binding Rossmann-fold domains"/>
    <property type="match status" value="1"/>
</dbReference>
<protein>
    <submittedName>
        <fullName evidence="2">NAD(P)H-binding protein</fullName>
    </submittedName>
</protein>
<dbReference type="RefSeq" id="WP_224196862.1">
    <property type="nucleotide sequence ID" value="NZ_JAIRAU010000056.1"/>
</dbReference>
<dbReference type="InterPro" id="IPR016040">
    <property type="entry name" value="NAD(P)-bd_dom"/>
</dbReference>
<dbReference type="PANTHER" id="PTHR15020">
    <property type="entry name" value="FLAVIN REDUCTASE-RELATED"/>
    <property type="match status" value="1"/>
</dbReference>
<feature type="domain" description="NAD(P)-binding" evidence="1">
    <location>
        <begin position="11"/>
        <end position="171"/>
    </location>
</feature>
<gene>
    <name evidence="2" type="ORF">K7C98_38295</name>
</gene>
<dbReference type="PANTHER" id="PTHR15020:SF50">
    <property type="entry name" value="UPF0659 PROTEIN YMR090W"/>
    <property type="match status" value="1"/>
</dbReference>
<dbReference type="InterPro" id="IPR036291">
    <property type="entry name" value="NAD(P)-bd_dom_sf"/>
</dbReference>
<accession>A0ABS7U489</accession>
<reference evidence="2" key="1">
    <citation type="submission" date="2021-08" db="EMBL/GenBank/DDBJ databases">
        <authorList>
            <person name="Stevens D.C."/>
        </authorList>
    </citation>
    <scope>NUCLEOTIDE SEQUENCE</scope>
    <source>
        <strain evidence="2">DSM 53165</strain>
    </source>
</reference>
<dbReference type="EMBL" id="JAIRAU010000056">
    <property type="protein sequence ID" value="MBZ5715120.1"/>
    <property type="molecule type" value="Genomic_DNA"/>
</dbReference>
<sequence>MPPQDRVLVIGGTGRTGRHVVNYLREQGRPLRLLVRDRARAEELLGSGLDLVVGDVLDLDLGPAFAGVAHVISTLGSRDVHGGGLRTVDLPATVRLVAAAKAAAVARFVLCSTIGAVPTPGVPPHMLEWFAPKGEAEAALRQSGVPFAIIRPGGLVDGPTTDPRMIDCRQVARALVDATTRADADAAIFELSNARLQQPGADPTLGLRVPA</sequence>
<name>A0ABS7U489_9BACT</name>
<comment type="caution">
    <text evidence="2">The sequence shown here is derived from an EMBL/GenBank/DDBJ whole genome shotgun (WGS) entry which is preliminary data.</text>
</comment>
<dbReference type="Pfam" id="PF13460">
    <property type="entry name" value="NAD_binding_10"/>
    <property type="match status" value="1"/>
</dbReference>
<dbReference type="Gene3D" id="3.40.50.720">
    <property type="entry name" value="NAD(P)-binding Rossmann-like Domain"/>
    <property type="match status" value="1"/>
</dbReference>
<evidence type="ECO:0000313" key="3">
    <source>
        <dbReference type="Proteomes" id="UP001139031"/>
    </source>
</evidence>
<evidence type="ECO:0000259" key="1">
    <source>
        <dbReference type="Pfam" id="PF13460"/>
    </source>
</evidence>
<evidence type="ECO:0000313" key="2">
    <source>
        <dbReference type="EMBL" id="MBZ5715120.1"/>
    </source>
</evidence>
<proteinExistence type="predicted"/>
<dbReference type="Proteomes" id="UP001139031">
    <property type="component" value="Unassembled WGS sequence"/>
</dbReference>
<keyword evidence="3" id="KW-1185">Reference proteome</keyword>